<organism evidence="2">
    <name type="scientific">human gut metagenome</name>
    <dbReference type="NCBI Taxonomy" id="408170"/>
    <lineage>
        <taxon>unclassified sequences</taxon>
        <taxon>metagenomes</taxon>
        <taxon>organismal metagenomes</taxon>
    </lineage>
</organism>
<dbReference type="InterPro" id="IPR017853">
    <property type="entry name" value="GH"/>
</dbReference>
<accession>K1TYV8</accession>
<sequence>MRIAHYLLFALLACVQLIGCGSGARTFSIQGDAFLLDGDSVILRSGEMHFDRIPKAYWRHRLQMLRAMGLNTV</sequence>
<dbReference type="AlphaFoldDB" id="K1TYV8"/>
<feature type="non-terminal residue" evidence="2">
    <location>
        <position position="73"/>
    </location>
</feature>
<comment type="caution">
    <text evidence="2">The sequence shown here is derived from an EMBL/GenBank/DDBJ whole genome shotgun (WGS) entry which is preliminary data.</text>
</comment>
<dbReference type="EMBL" id="AJWZ01002294">
    <property type="protein sequence ID" value="EKC71350.1"/>
    <property type="molecule type" value="Genomic_DNA"/>
</dbReference>
<dbReference type="GO" id="GO:0016798">
    <property type="term" value="F:hydrolase activity, acting on glycosyl bonds"/>
    <property type="evidence" value="ECO:0007669"/>
    <property type="project" value="UniProtKB-KW"/>
</dbReference>
<reference evidence="2" key="1">
    <citation type="journal article" date="2013" name="Environ. Microbiol.">
        <title>Microbiota from the distal guts of lean and obese adolescents exhibit partial functional redundancy besides clear differences in community structure.</title>
        <authorList>
            <person name="Ferrer M."/>
            <person name="Ruiz A."/>
            <person name="Lanza F."/>
            <person name="Haange S.B."/>
            <person name="Oberbach A."/>
            <person name="Till H."/>
            <person name="Bargiela R."/>
            <person name="Campoy C."/>
            <person name="Segura M.T."/>
            <person name="Richter M."/>
            <person name="von Bergen M."/>
            <person name="Seifert J."/>
            <person name="Suarez A."/>
        </authorList>
    </citation>
    <scope>NUCLEOTIDE SEQUENCE</scope>
</reference>
<evidence type="ECO:0000259" key="1">
    <source>
        <dbReference type="Pfam" id="PF01301"/>
    </source>
</evidence>
<proteinExistence type="predicted"/>
<keyword evidence="2" id="KW-0378">Hydrolase</keyword>
<dbReference type="InterPro" id="IPR031330">
    <property type="entry name" value="Gly_Hdrlase_35_cat"/>
</dbReference>
<dbReference type="SUPFAM" id="SSF51445">
    <property type="entry name" value="(Trans)glycosidases"/>
    <property type="match status" value="1"/>
</dbReference>
<protein>
    <submittedName>
        <fullName evidence="2">Glycoside hydrolase, family 35</fullName>
        <ecNumber evidence="2">3.2.1.-</ecNumber>
    </submittedName>
</protein>
<dbReference type="EC" id="3.2.1.-" evidence="2"/>
<keyword evidence="2" id="KW-0326">Glycosidase</keyword>
<gene>
    <name evidence="2" type="ORF">OBE_03440</name>
</gene>
<evidence type="ECO:0000313" key="2">
    <source>
        <dbReference type="EMBL" id="EKC71350.1"/>
    </source>
</evidence>
<dbReference type="Gene3D" id="3.20.20.80">
    <property type="entry name" value="Glycosidases"/>
    <property type="match status" value="1"/>
</dbReference>
<name>K1TYV8_9ZZZZ</name>
<dbReference type="Pfam" id="PF01301">
    <property type="entry name" value="Glyco_hydro_35"/>
    <property type="match status" value="1"/>
</dbReference>
<feature type="domain" description="Glycoside hydrolase 35 catalytic" evidence="1">
    <location>
        <begin position="34"/>
        <end position="73"/>
    </location>
</feature>